<evidence type="ECO:0000313" key="1">
    <source>
        <dbReference type="EMBL" id="ORX59823.1"/>
    </source>
</evidence>
<keyword evidence="2" id="KW-1185">Reference proteome</keyword>
<sequence length="111" mass="12255">MVRDPAFLNVVFLSAFISLKGKTTDHLFAPGKLRKKKKIITPPRHWQMVGSLLLYPSGRSARQFILIRQFIVPGAIFQGHGDKEPVVCAPPVGTTKIVNAKAFQIKSADSL</sequence>
<dbReference type="Proteomes" id="UP000242146">
    <property type="component" value="Unassembled WGS sequence"/>
</dbReference>
<proteinExistence type="predicted"/>
<protein>
    <submittedName>
        <fullName evidence="1">Uncharacterized protein</fullName>
    </submittedName>
</protein>
<comment type="caution">
    <text evidence="1">The sequence shown here is derived from an EMBL/GenBank/DDBJ whole genome shotgun (WGS) entry which is preliminary data.</text>
</comment>
<dbReference type="AlphaFoldDB" id="A0A1X2GRV9"/>
<organism evidence="1 2">
    <name type="scientific">Hesseltinella vesiculosa</name>
    <dbReference type="NCBI Taxonomy" id="101127"/>
    <lineage>
        <taxon>Eukaryota</taxon>
        <taxon>Fungi</taxon>
        <taxon>Fungi incertae sedis</taxon>
        <taxon>Mucoromycota</taxon>
        <taxon>Mucoromycotina</taxon>
        <taxon>Mucoromycetes</taxon>
        <taxon>Mucorales</taxon>
        <taxon>Cunninghamellaceae</taxon>
        <taxon>Hesseltinella</taxon>
    </lineage>
</organism>
<dbReference type="EMBL" id="MCGT01000005">
    <property type="protein sequence ID" value="ORX59823.1"/>
    <property type="molecule type" value="Genomic_DNA"/>
</dbReference>
<name>A0A1X2GRV9_9FUNG</name>
<reference evidence="1 2" key="1">
    <citation type="submission" date="2016-07" db="EMBL/GenBank/DDBJ databases">
        <title>Pervasive Adenine N6-methylation of Active Genes in Fungi.</title>
        <authorList>
            <consortium name="DOE Joint Genome Institute"/>
            <person name="Mondo S.J."/>
            <person name="Dannebaum R.O."/>
            <person name="Kuo R.C."/>
            <person name="Labutti K."/>
            <person name="Haridas S."/>
            <person name="Kuo A."/>
            <person name="Salamov A."/>
            <person name="Ahrendt S.R."/>
            <person name="Lipzen A."/>
            <person name="Sullivan W."/>
            <person name="Andreopoulos W.B."/>
            <person name="Clum A."/>
            <person name="Lindquist E."/>
            <person name="Daum C."/>
            <person name="Ramamoorthy G.K."/>
            <person name="Gryganskyi A."/>
            <person name="Culley D."/>
            <person name="Magnuson J.K."/>
            <person name="James T.Y."/>
            <person name="O'Malley M.A."/>
            <person name="Stajich J.E."/>
            <person name="Spatafora J.W."/>
            <person name="Visel A."/>
            <person name="Grigoriev I.V."/>
        </authorList>
    </citation>
    <scope>NUCLEOTIDE SEQUENCE [LARGE SCALE GENOMIC DNA]</scope>
    <source>
        <strain evidence="1 2">NRRL 3301</strain>
    </source>
</reference>
<accession>A0A1X2GRV9</accession>
<evidence type="ECO:0000313" key="2">
    <source>
        <dbReference type="Proteomes" id="UP000242146"/>
    </source>
</evidence>
<gene>
    <name evidence="1" type="ORF">DM01DRAFT_1193380</name>
</gene>